<dbReference type="PANTHER" id="PTHR30620">
    <property type="entry name" value="PERIPLASMIC BETA-GLUCOSIDASE-RELATED"/>
    <property type="match status" value="1"/>
</dbReference>
<dbReference type="SUPFAM" id="SSF51445">
    <property type="entry name" value="(Trans)glycosidases"/>
    <property type="match status" value="1"/>
</dbReference>
<proteinExistence type="inferred from homology"/>
<accession>A0A4Q0PJA3</accession>
<dbReference type="AlphaFoldDB" id="A0A4Q0PJA3"/>
<gene>
    <name evidence="6" type="ORF">DSL99_2962</name>
</gene>
<evidence type="ECO:0000313" key="6">
    <source>
        <dbReference type="EMBL" id="RXG27437.1"/>
    </source>
</evidence>
<dbReference type="PRINTS" id="PR00133">
    <property type="entry name" value="GLHYDRLASE3"/>
</dbReference>
<dbReference type="EMBL" id="QOVL01000015">
    <property type="protein sequence ID" value="RXG27437.1"/>
    <property type="molecule type" value="Genomic_DNA"/>
</dbReference>
<dbReference type="FunFam" id="3.40.50.1700:FF:000009">
    <property type="entry name" value="Periplasmic beta-glucosidase"/>
    <property type="match status" value="1"/>
</dbReference>
<dbReference type="InterPro" id="IPR026891">
    <property type="entry name" value="Fn3-like"/>
</dbReference>
<dbReference type="InterPro" id="IPR051915">
    <property type="entry name" value="Cellulose_Degrad_GH3"/>
</dbReference>
<dbReference type="InterPro" id="IPR002772">
    <property type="entry name" value="Glyco_hydro_3_C"/>
</dbReference>
<protein>
    <submittedName>
        <fullName evidence="6">Beta-glucosidase</fullName>
    </submittedName>
</protein>
<dbReference type="InterPro" id="IPR036881">
    <property type="entry name" value="Glyco_hydro_3_C_sf"/>
</dbReference>
<dbReference type="SMART" id="SM01217">
    <property type="entry name" value="Fn3_like"/>
    <property type="match status" value="1"/>
</dbReference>
<feature type="signal peptide" evidence="4">
    <location>
        <begin position="1"/>
        <end position="24"/>
    </location>
</feature>
<keyword evidence="4" id="KW-0732">Signal</keyword>
<comment type="caution">
    <text evidence="6">The sequence shown here is derived from an EMBL/GenBank/DDBJ whole genome shotgun (WGS) entry which is preliminary data.</text>
</comment>
<dbReference type="STRING" id="1122159.SAMN02745246_03162"/>
<dbReference type="InterPro" id="IPR001764">
    <property type="entry name" value="Glyco_hydro_3_N"/>
</dbReference>
<dbReference type="FunFam" id="2.60.40.10:FF:000495">
    <property type="entry name" value="Periplasmic beta-glucosidase"/>
    <property type="match status" value="1"/>
</dbReference>
<dbReference type="Gene3D" id="3.40.50.1700">
    <property type="entry name" value="Glycoside hydrolase family 3 C-terminal domain"/>
    <property type="match status" value="1"/>
</dbReference>
<dbReference type="Gene3D" id="2.60.40.10">
    <property type="entry name" value="Immunoglobulins"/>
    <property type="match status" value="1"/>
</dbReference>
<evidence type="ECO:0000256" key="3">
    <source>
        <dbReference type="RuleBase" id="RU361161"/>
    </source>
</evidence>
<dbReference type="InterPro" id="IPR017853">
    <property type="entry name" value="GH"/>
</dbReference>
<reference evidence="6 7" key="1">
    <citation type="submission" date="2018-07" db="EMBL/GenBank/DDBJ databases">
        <title>Leeuwenhoekiella genomics.</title>
        <authorList>
            <person name="Tahon G."/>
            <person name="Willems A."/>
        </authorList>
    </citation>
    <scope>NUCLEOTIDE SEQUENCE [LARGE SCALE GENOMIC DNA]</scope>
    <source>
        <strain evidence="6 7">LMG 1345</strain>
    </source>
</reference>
<dbReference type="GO" id="GO:0008422">
    <property type="term" value="F:beta-glucosidase activity"/>
    <property type="evidence" value="ECO:0007669"/>
    <property type="project" value="UniProtKB-ARBA"/>
</dbReference>
<dbReference type="Pfam" id="PF14310">
    <property type="entry name" value="Fn3-like"/>
    <property type="match status" value="1"/>
</dbReference>
<keyword evidence="3" id="KW-0326">Glycosidase</keyword>
<dbReference type="SUPFAM" id="SSF52279">
    <property type="entry name" value="Beta-D-glucan exohydrolase, C-terminal domain"/>
    <property type="match status" value="1"/>
</dbReference>
<sequence>MYSIYLKKLIATVAVLVSVAQLCAQDKIPANADYKNSKIPVEQRVIDLIGRMTVEEKVGQLTTLLGWKMYIKTGNKVQASDALKDAITTQKIGALWGVLRADPWTQKTLSNGLNPSLAAQATNAIQKVAVEESRLGIPLFLAEEAMHGHMAIGTTEFPAAIAQASTFNPSMNEKMGVAVAQELRAQGAHIGYGPILDLAREPRWSRVEETFGEDPYLISEMGLGLIKGFQGNGITNPENVISTLKHFAAYGVSEGGHNGGAVHIGERELMQDYMYPFKKAIDAGVLSVMTAYSSVDGIPSSSHKALLTGLLREQWGFKGFVVSDLGSIEGIKNDHHAAATLEDAAALAMNAGVDADLGGNGFDDALLNAFHAGDVTEARLDEAVAYVLRLKFEMGLFENPYVDEKKPAKVVRNAAHIALAKEMALEGITLLKNEGDLLPLSKELKKIAVIGPNADMMYNQLGDYTAPQDPEFIITPLEGIKAKMPDAEITYVKGTAIRDTTQTDIAAAVSAAKNAEVAIVVLGGSSARDFKTEYLETGAATISSKEDEILSDMESGEGYDRATLDLMGKQLELLQAVEATGTPTILVLITGRPLLINWPAKHIPAILDTWYPGSQGGDALADVLFGDYNPAGRLPVSIPKSVGQTPVYYNHWWPNRRDYVEETSAPLYAFGHGLSYTAFDYSDLKISQSGTDADKFVEVSVTVKNTGAQAGDEVVQLYLRDLVSSVVTPVKQLRGFERIHLAKGESKTLTFTLTPEELALYDTEMKCVAEAGAFEVQLGASSQDIRLTDSFKLAEDILLTTQTK</sequence>
<feature type="domain" description="Fibronectin type III-like" evidence="5">
    <location>
        <begin position="713"/>
        <end position="782"/>
    </location>
</feature>
<name>A0A4Q0PJA3_9FLAO</name>
<dbReference type="Proteomes" id="UP000290608">
    <property type="component" value="Unassembled WGS sequence"/>
</dbReference>
<dbReference type="InterPro" id="IPR019800">
    <property type="entry name" value="Glyco_hydro_3_AS"/>
</dbReference>
<evidence type="ECO:0000259" key="5">
    <source>
        <dbReference type="SMART" id="SM01217"/>
    </source>
</evidence>
<comment type="similarity">
    <text evidence="1 3">Belongs to the glycosyl hydrolase 3 family.</text>
</comment>
<keyword evidence="2 3" id="KW-0378">Hydrolase</keyword>
<evidence type="ECO:0000256" key="4">
    <source>
        <dbReference type="SAM" id="SignalP"/>
    </source>
</evidence>
<dbReference type="RefSeq" id="WP_073100230.1">
    <property type="nucleotide sequence ID" value="NZ_QOVL01000015.1"/>
</dbReference>
<dbReference type="InterPro" id="IPR013783">
    <property type="entry name" value="Ig-like_fold"/>
</dbReference>
<evidence type="ECO:0000256" key="1">
    <source>
        <dbReference type="ARBA" id="ARBA00005336"/>
    </source>
</evidence>
<dbReference type="Pfam" id="PF00933">
    <property type="entry name" value="Glyco_hydro_3"/>
    <property type="match status" value="1"/>
</dbReference>
<feature type="chain" id="PRO_5020294995" evidence="4">
    <location>
        <begin position="25"/>
        <end position="804"/>
    </location>
</feature>
<dbReference type="Pfam" id="PF01915">
    <property type="entry name" value="Glyco_hydro_3_C"/>
    <property type="match status" value="1"/>
</dbReference>
<evidence type="ECO:0000313" key="7">
    <source>
        <dbReference type="Proteomes" id="UP000290608"/>
    </source>
</evidence>
<dbReference type="PROSITE" id="PS00775">
    <property type="entry name" value="GLYCOSYL_HYDROL_F3"/>
    <property type="match status" value="1"/>
</dbReference>
<dbReference type="Gene3D" id="3.20.20.300">
    <property type="entry name" value="Glycoside hydrolase, family 3, N-terminal domain"/>
    <property type="match status" value="1"/>
</dbReference>
<dbReference type="PANTHER" id="PTHR30620:SF123">
    <property type="entry name" value="BETA-XYLOSIDASE"/>
    <property type="match status" value="1"/>
</dbReference>
<organism evidence="6 7">
    <name type="scientific">Leeuwenhoekiella marinoflava</name>
    <dbReference type="NCBI Taxonomy" id="988"/>
    <lineage>
        <taxon>Bacteria</taxon>
        <taxon>Pseudomonadati</taxon>
        <taxon>Bacteroidota</taxon>
        <taxon>Flavobacteriia</taxon>
        <taxon>Flavobacteriales</taxon>
        <taxon>Flavobacteriaceae</taxon>
        <taxon>Leeuwenhoekiella</taxon>
    </lineage>
</organism>
<evidence type="ECO:0000256" key="2">
    <source>
        <dbReference type="ARBA" id="ARBA00022801"/>
    </source>
</evidence>
<dbReference type="InterPro" id="IPR036962">
    <property type="entry name" value="Glyco_hydro_3_N_sf"/>
</dbReference>
<dbReference type="GO" id="GO:0009251">
    <property type="term" value="P:glucan catabolic process"/>
    <property type="evidence" value="ECO:0007669"/>
    <property type="project" value="TreeGrafter"/>
</dbReference>